<name>M1V1X5_9SPHN</name>
<dbReference type="PROSITE" id="PS00623">
    <property type="entry name" value="GMC_OXRED_1"/>
    <property type="match status" value="1"/>
</dbReference>
<organism evidence="9">
    <name type="scientific">Sphingomonas sp. KSM1</name>
    <dbReference type="NCBI Taxonomy" id="1228049"/>
    <lineage>
        <taxon>Bacteria</taxon>
        <taxon>Pseudomonadati</taxon>
        <taxon>Pseudomonadota</taxon>
        <taxon>Alphaproteobacteria</taxon>
        <taxon>Sphingomonadales</taxon>
        <taxon>Sphingomonadaceae</taxon>
        <taxon>Sphingomonas</taxon>
    </lineage>
</organism>
<dbReference type="Gene3D" id="3.30.560.10">
    <property type="entry name" value="Glucose Oxidase, domain 3"/>
    <property type="match status" value="1"/>
</dbReference>
<protein>
    <submittedName>
        <fullName evidence="9">Putative alcohol dehydrogenase</fullName>
    </submittedName>
</protein>
<feature type="domain" description="Glucose-methanol-choline oxidoreductase N-terminal" evidence="8">
    <location>
        <begin position="251"/>
        <end position="265"/>
    </location>
</feature>
<dbReference type="Pfam" id="PF05199">
    <property type="entry name" value="GMC_oxred_C"/>
    <property type="match status" value="1"/>
</dbReference>
<sequence length="533" mass="58192">MSDFDYIVVGAGSAGCVLANRLTENPCIKVLLLEEGTEGDSWLIRMPKGNGKTLVSPKYTAFCPTTHRSASGSEMWVRGKMLGGSGSINGMVWVRGQPEDFDHIASLGNSGWAWSDMAPYFKKLEDHALGESDLRGVNGPIKVTTHPSSKLGDAFINAGVGLGLKKKPDLNVLKQEGIGYLSMNMDRFGRRSSALHGFLKPARNRPNLKIVTGIRIDRLILQDRRVLGVSGLKDRQPIEYRTHGEVILSSGSLATPRILQLSGIGPGGHLTSCGVPVLLDSPSVGHNLREHFLLTLNYRLKSWTHSQNRCFAGIGLAKSVAEYFFLGRGPLCNSSYAAGAFVRSSSDVNRADGQLMFAPWARDGWPRMFGAYPGMNVFSYQLRPTSQGSVLIESADPSKPVRISPNYLSTQVDRDISVSLIRYLRKLMKCRPIADFVVGETQETVWAQSDDEVVKIFLERGMSGYHNCGTAAMGQGSCAVIDERLRVRGLDGLRVADMSIFPELLSGNTNAPTMAMAWRAADMFIEDRKGAAT</sequence>
<evidence type="ECO:0000256" key="4">
    <source>
        <dbReference type="ARBA" id="ARBA00022827"/>
    </source>
</evidence>
<dbReference type="PIRSF" id="PIRSF000137">
    <property type="entry name" value="Alcohol_oxidase"/>
    <property type="match status" value="1"/>
</dbReference>
<feature type="domain" description="Glucose-methanol-choline oxidoreductase N-terminal" evidence="7">
    <location>
        <begin position="79"/>
        <end position="102"/>
    </location>
</feature>
<evidence type="ECO:0000256" key="3">
    <source>
        <dbReference type="ARBA" id="ARBA00022630"/>
    </source>
</evidence>
<evidence type="ECO:0000256" key="6">
    <source>
        <dbReference type="RuleBase" id="RU003968"/>
    </source>
</evidence>
<proteinExistence type="inferred from homology"/>
<dbReference type="InterPro" id="IPR007867">
    <property type="entry name" value="GMC_OxRtase_C"/>
</dbReference>
<accession>M1V1X5</accession>
<dbReference type="PROSITE" id="PS00624">
    <property type="entry name" value="GMC_OXRED_2"/>
    <property type="match status" value="1"/>
</dbReference>
<evidence type="ECO:0000259" key="7">
    <source>
        <dbReference type="PROSITE" id="PS00623"/>
    </source>
</evidence>
<comment type="cofactor">
    <cofactor evidence="1 5">
        <name>FAD</name>
        <dbReference type="ChEBI" id="CHEBI:57692"/>
    </cofactor>
</comment>
<evidence type="ECO:0000313" key="9">
    <source>
        <dbReference type="EMBL" id="BAM93306.1"/>
    </source>
</evidence>
<dbReference type="AlphaFoldDB" id="M1V1X5"/>
<evidence type="ECO:0000256" key="1">
    <source>
        <dbReference type="ARBA" id="ARBA00001974"/>
    </source>
</evidence>
<dbReference type="PANTHER" id="PTHR11552:SF147">
    <property type="entry name" value="CHOLINE DEHYDROGENASE, MITOCHONDRIAL"/>
    <property type="match status" value="1"/>
</dbReference>
<keyword evidence="3 6" id="KW-0285">Flavoprotein</keyword>
<dbReference type="EMBL" id="AB744215">
    <property type="protein sequence ID" value="BAM93306.1"/>
    <property type="molecule type" value="Genomic_DNA"/>
</dbReference>
<comment type="similarity">
    <text evidence="2 6">Belongs to the GMC oxidoreductase family.</text>
</comment>
<dbReference type="InterPro" id="IPR036188">
    <property type="entry name" value="FAD/NAD-bd_sf"/>
</dbReference>
<dbReference type="InterPro" id="IPR000172">
    <property type="entry name" value="GMC_OxRdtase_N"/>
</dbReference>
<dbReference type="GO" id="GO:0016614">
    <property type="term" value="F:oxidoreductase activity, acting on CH-OH group of donors"/>
    <property type="evidence" value="ECO:0007669"/>
    <property type="project" value="InterPro"/>
</dbReference>
<evidence type="ECO:0000256" key="5">
    <source>
        <dbReference type="PIRSR" id="PIRSR000137-2"/>
    </source>
</evidence>
<dbReference type="InterPro" id="IPR012132">
    <property type="entry name" value="GMC_OxRdtase"/>
</dbReference>
<dbReference type="Pfam" id="PF00732">
    <property type="entry name" value="GMC_oxred_N"/>
    <property type="match status" value="1"/>
</dbReference>
<dbReference type="SUPFAM" id="SSF54373">
    <property type="entry name" value="FAD-linked reductases, C-terminal domain"/>
    <property type="match status" value="1"/>
</dbReference>
<reference evidence="9" key="1">
    <citation type="journal article" date="2013" name="Appl. Environ. Microbiol.">
        <title>Bacterial Cytochrome P450 System Catabolizing the Fusarium Toxin Deoxynivalenol.</title>
        <authorList>
            <person name="Ito M."/>
            <person name="Sato I."/>
            <person name="Ishizaka M."/>
            <person name="Yoshida S."/>
            <person name="Koitabashi M."/>
            <person name="Yoshida S."/>
            <person name="Tsushima S."/>
        </authorList>
    </citation>
    <scope>NUCLEOTIDE SEQUENCE</scope>
    <source>
        <strain evidence="9">KSM1</strain>
    </source>
</reference>
<dbReference type="SUPFAM" id="SSF51905">
    <property type="entry name" value="FAD/NAD(P)-binding domain"/>
    <property type="match status" value="1"/>
</dbReference>
<dbReference type="PANTHER" id="PTHR11552">
    <property type="entry name" value="GLUCOSE-METHANOL-CHOLINE GMC OXIDOREDUCTASE"/>
    <property type="match status" value="1"/>
</dbReference>
<keyword evidence="4 5" id="KW-0274">FAD</keyword>
<evidence type="ECO:0000259" key="8">
    <source>
        <dbReference type="PROSITE" id="PS00624"/>
    </source>
</evidence>
<feature type="binding site" evidence="5">
    <location>
        <begin position="89"/>
        <end position="92"/>
    </location>
    <ligand>
        <name>FAD</name>
        <dbReference type="ChEBI" id="CHEBI:57692"/>
    </ligand>
</feature>
<evidence type="ECO:0000256" key="2">
    <source>
        <dbReference type="ARBA" id="ARBA00010790"/>
    </source>
</evidence>
<dbReference type="GO" id="GO:0050660">
    <property type="term" value="F:flavin adenine dinucleotide binding"/>
    <property type="evidence" value="ECO:0007669"/>
    <property type="project" value="InterPro"/>
</dbReference>
<dbReference type="Gene3D" id="3.50.50.60">
    <property type="entry name" value="FAD/NAD(P)-binding domain"/>
    <property type="match status" value="1"/>
</dbReference>